<evidence type="ECO:0000259" key="4">
    <source>
        <dbReference type="PROSITE" id="PS50893"/>
    </source>
</evidence>
<dbReference type="Pfam" id="PF12399">
    <property type="entry name" value="BCA_ABC_TP_C"/>
    <property type="match status" value="1"/>
</dbReference>
<dbReference type="GO" id="GO:0016887">
    <property type="term" value="F:ATP hydrolysis activity"/>
    <property type="evidence" value="ECO:0007669"/>
    <property type="project" value="InterPro"/>
</dbReference>
<organism evidence="5 6">
    <name type="scientific">Metarhizobium album</name>
    <dbReference type="NCBI Taxonomy" id="2182425"/>
    <lineage>
        <taxon>Bacteria</taxon>
        <taxon>Pseudomonadati</taxon>
        <taxon>Pseudomonadota</taxon>
        <taxon>Alphaproteobacteria</taxon>
        <taxon>Hyphomicrobiales</taxon>
        <taxon>Rhizobiaceae</taxon>
        <taxon>Metarhizobium</taxon>
    </lineage>
</organism>
<comment type="caution">
    <text evidence="5">The sequence shown here is derived from an EMBL/GenBank/DDBJ whole genome shotgun (WGS) entry which is preliminary data.</text>
</comment>
<evidence type="ECO:0000313" key="5">
    <source>
        <dbReference type="EMBL" id="PWE57510.1"/>
    </source>
</evidence>
<dbReference type="GO" id="GO:0005886">
    <property type="term" value="C:plasma membrane"/>
    <property type="evidence" value="ECO:0007669"/>
    <property type="project" value="TreeGrafter"/>
</dbReference>
<reference evidence="5 6" key="1">
    <citation type="submission" date="2018-05" db="EMBL/GenBank/DDBJ databases">
        <title>The draft genome of strain NS-104.</title>
        <authorList>
            <person name="Hang P."/>
            <person name="Jiang J."/>
        </authorList>
    </citation>
    <scope>NUCLEOTIDE SEQUENCE [LARGE SCALE GENOMIC DNA]</scope>
    <source>
        <strain evidence="5 6">NS-104</strain>
    </source>
</reference>
<dbReference type="GO" id="GO:0005524">
    <property type="term" value="F:ATP binding"/>
    <property type="evidence" value="ECO:0007669"/>
    <property type="project" value="UniProtKB-KW"/>
</dbReference>
<keyword evidence="2" id="KW-0547">Nucleotide-binding</keyword>
<accession>A0A2U2DW17</accession>
<dbReference type="CDD" id="cd03219">
    <property type="entry name" value="ABC_Mj1267_LivG_branched"/>
    <property type="match status" value="1"/>
</dbReference>
<dbReference type="RefSeq" id="WP_109457615.1">
    <property type="nucleotide sequence ID" value="NZ_QFBC01000002.1"/>
</dbReference>
<evidence type="ECO:0000256" key="1">
    <source>
        <dbReference type="ARBA" id="ARBA00022448"/>
    </source>
</evidence>
<dbReference type="InterPro" id="IPR027417">
    <property type="entry name" value="P-loop_NTPase"/>
</dbReference>
<proteinExistence type="predicted"/>
<dbReference type="PANTHER" id="PTHR45772">
    <property type="entry name" value="CONSERVED COMPONENT OF ABC TRANSPORTER FOR NATURAL AMINO ACIDS-RELATED"/>
    <property type="match status" value="1"/>
</dbReference>
<dbReference type="SUPFAM" id="SSF52540">
    <property type="entry name" value="P-loop containing nucleoside triphosphate hydrolases"/>
    <property type="match status" value="1"/>
</dbReference>
<sequence length="245" mass="26058">MALLDVRNVGKAFGSLKALDDVSFSVNAGEIFGIAGPNGSGKSTLFNTITGIPFGPDRGKVLLDGAEIQGKSGNDIARMGLARTFQRETSFDKLTVFENAMIGATYGGRQATPTAQRDNAAEALDVVGIAAKDFGRLAEELSVFDRKCLMLATAVAMGPRILLLDEPASGLTKPEIETSIGLIRKIAARGITIVLIEHVLTFLMTLSQHLLVLNQGQMLAMGDPKTVISDPRVVEAYLGTRKPDL</sequence>
<dbReference type="EMBL" id="QFBC01000002">
    <property type="protein sequence ID" value="PWE57510.1"/>
    <property type="molecule type" value="Genomic_DNA"/>
</dbReference>
<dbReference type="PANTHER" id="PTHR45772:SF8">
    <property type="entry name" value="HIGH-AFFINITY BRANCHED-CHAIN AMINO ACID TRANSPORT ATP-BINDING PROTEIN"/>
    <property type="match status" value="1"/>
</dbReference>
<dbReference type="InterPro" id="IPR003593">
    <property type="entry name" value="AAA+_ATPase"/>
</dbReference>
<dbReference type="PROSITE" id="PS50893">
    <property type="entry name" value="ABC_TRANSPORTER_2"/>
    <property type="match status" value="1"/>
</dbReference>
<gene>
    <name evidence="5" type="ORF">DEM27_07770</name>
</gene>
<dbReference type="InterPro" id="IPR051120">
    <property type="entry name" value="ABC_AA/LPS_Transport"/>
</dbReference>
<keyword evidence="3 5" id="KW-0067">ATP-binding</keyword>
<evidence type="ECO:0000256" key="2">
    <source>
        <dbReference type="ARBA" id="ARBA00022741"/>
    </source>
</evidence>
<evidence type="ECO:0000313" key="6">
    <source>
        <dbReference type="Proteomes" id="UP000245252"/>
    </source>
</evidence>
<keyword evidence="6" id="KW-1185">Reference proteome</keyword>
<dbReference type="InterPro" id="IPR003439">
    <property type="entry name" value="ABC_transporter-like_ATP-bd"/>
</dbReference>
<dbReference type="Pfam" id="PF00005">
    <property type="entry name" value="ABC_tran"/>
    <property type="match status" value="1"/>
</dbReference>
<dbReference type="Gene3D" id="3.40.50.300">
    <property type="entry name" value="P-loop containing nucleotide triphosphate hydrolases"/>
    <property type="match status" value="1"/>
</dbReference>
<evidence type="ECO:0000256" key="3">
    <source>
        <dbReference type="ARBA" id="ARBA00022840"/>
    </source>
</evidence>
<dbReference type="SMART" id="SM00382">
    <property type="entry name" value="AAA"/>
    <property type="match status" value="1"/>
</dbReference>
<dbReference type="OrthoDB" id="9779872at2"/>
<feature type="domain" description="ABC transporter" evidence="4">
    <location>
        <begin position="4"/>
        <end position="240"/>
    </location>
</feature>
<dbReference type="Proteomes" id="UP000245252">
    <property type="component" value="Unassembled WGS sequence"/>
</dbReference>
<name>A0A2U2DW17_9HYPH</name>
<keyword evidence="1" id="KW-0813">Transport</keyword>
<dbReference type="AlphaFoldDB" id="A0A2U2DW17"/>
<dbReference type="InterPro" id="IPR032823">
    <property type="entry name" value="BCA_ABC_TP_C"/>
</dbReference>
<protein>
    <submittedName>
        <fullName evidence="5">ABC transporter ATP-binding protein</fullName>
    </submittedName>
</protein>